<dbReference type="HOGENOM" id="CLU_2369092_0_0_9"/>
<feature type="coiled-coil region" evidence="1">
    <location>
        <begin position="5"/>
        <end position="32"/>
    </location>
</feature>
<dbReference type="EMBL" id="CP009417">
    <property type="protein sequence ID" value="AJD93732.1"/>
    <property type="molecule type" value="Genomic_DNA"/>
</dbReference>
<gene>
    <name evidence="2" type="ORF">JMA_44150</name>
</gene>
<protein>
    <submittedName>
        <fullName evidence="2">Uncharacterized protein</fullName>
    </submittedName>
</protein>
<proteinExistence type="predicted"/>
<evidence type="ECO:0000256" key="1">
    <source>
        <dbReference type="SAM" id="Coils"/>
    </source>
</evidence>
<keyword evidence="1" id="KW-0175">Coiled coil</keyword>
<dbReference type="OrthoDB" id="9873030at2"/>
<name>A0A0B5AYI8_9BACL</name>
<keyword evidence="3" id="KW-1185">Reference proteome</keyword>
<reference evidence="2 3" key="1">
    <citation type="submission" date="2014-08" db="EMBL/GenBank/DDBJ databases">
        <title>Complete genome of a marine bacteria Jeotgalibacillus malaysiensis.</title>
        <authorList>
            <person name="Yaakop A.S."/>
            <person name="Chan K.-G."/>
            <person name="Goh K.M."/>
        </authorList>
    </citation>
    <scope>NUCLEOTIDE SEQUENCE [LARGE SCALE GENOMIC DNA]</scope>
    <source>
        <strain evidence="2 3">D5</strain>
        <plasmid evidence="3">Plasmid</plasmid>
    </source>
</reference>
<dbReference type="KEGG" id="jeo:JMA_44150"/>
<dbReference type="Proteomes" id="UP000031449">
    <property type="component" value="Plasmid unnamed"/>
</dbReference>
<dbReference type="AlphaFoldDB" id="A0A0B5AYI8"/>
<evidence type="ECO:0000313" key="3">
    <source>
        <dbReference type="Proteomes" id="UP000031449"/>
    </source>
</evidence>
<organism evidence="2 3">
    <name type="scientific">Jeotgalibacillus malaysiensis</name>
    <dbReference type="NCBI Taxonomy" id="1508404"/>
    <lineage>
        <taxon>Bacteria</taxon>
        <taxon>Bacillati</taxon>
        <taxon>Bacillota</taxon>
        <taxon>Bacilli</taxon>
        <taxon>Bacillales</taxon>
        <taxon>Caryophanaceae</taxon>
        <taxon>Jeotgalibacillus</taxon>
    </lineage>
</organism>
<sequence length="95" mass="11367">MKIIKNEKKEVIRVLHKNLEAMKENVKQLQEEGWSDNVRRSLSGEQMIKEELYSEEYVELMQKDHPDIEIQKPKSGGYLHRHPFVILTEHERVVQ</sequence>
<dbReference type="BioCyc" id="JESP1508404:G14D9-13738-MONOMER"/>
<evidence type="ECO:0000313" key="2">
    <source>
        <dbReference type="EMBL" id="AJD93732.1"/>
    </source>
</evidence>
<keyword evidence="2" id="KW-0614">Plasmid</keyword>
<accession>A0A0B5AYI8</accession>
<geneLocation type="plasmid" evidence="3"/>